<accession>A0ABP0U1Q1</accession>
<name>A0ABP0U1Q1_9BRYO</name>
<feature type="signal peptide" evidence="1">
    <location>
        <begin position="1"/>
        <end position="17"/>
    </location>
</feature>
<dbReference type="PANTHER" id="PTHR44303:SF2">
    <property type="entry name" value="DNAJ HOMOLOG SUBFAMILY C MEMBER 16"/>
    <property type="match status" value="1"/>
</dbReference>
<organism evidence="2 3">
    <name type="scientific">Sphagnum troendelagicum</name>
    <dbReference type="NCBI Taxonomy" id="128251"/>
    <lineage>
        <taxon>Eukaryota</taxon>
        <taxon>Viridiplantae</taxon>
        <taxon>Streptophyta</taxon>
        <taxon>Embryophyta</taxon>
        <taxon>Bryophyta</taxon>
        <taxon>Sphagnophytina</taxon>
        <taxon>Sphagnopsida</taxon>
        <taxon>Sphagnales</taxon>
        <taxon>Sphagnaceae</taxon>
        <taxon>Sphagnum</taxon>
    </lineage>
</organism>
<dbReference type="InterPro" id="IPR052448">
    <property type="entry name" value="DnaJ_C16_autophagy_reg"/>
</dbReference>
<evidence type="ECO:0000256" key="1">
    <source>
        <dbReference type="SAM" id="SignalP"/>
    </source>
</evidence>
<protein>
    <submittedName>
        <fullName evidence="2">Uncharacterized protein</fullName>
    </submittedName>
</protein>
<feature type="chain" id="PRO_5047439396" evidence="1">
    <location>
        <begin position="18"/>
        <end position="153"/>
    </location>
</feature>
<dbReference type="PANTHER" id="PTHR44303">
    <property type="entry name" value="DNAJ HOMOLOG SUBFAMILY C MEMBER 16"/>
    <property type="match status" value="1"/>
</dbReference>
<evidence type="ECO:0000313" key="2">
    <source>
        <dbReference type="EMBL" id="CAK9210484.1"/>
    </source>
</evidence>
<keyword evidence="1" id="KW-0732">Signal</keyword>
<gene>
    <name evidence="2" type="ORF">CSSPTR1EN2_LOCUS10183</name>
</gene>
<dbReference type="Proteomes" id="UP001497512">
    <property type="component" value="Chromosome 18"/>
</dbReference>
<reference evidence="2" key="1">
    <citation type="submission" date="2024-02" db="EMBL/GenBank/DDBJ databases">
        <authorList>
            <consortium name="ELIXIR-Norway"/>
            <consortium name="Elixir Norway"/>
        </authorList>
    </citation>
    <scope>NUCLEOTIDE SEQUENCE</scope>
</reference>
<dbReference type="EMBL" id="OZ019910">
    <property type="protein sequence ID" value="CAK9210484.1"/>
    <property type="molecule type" value="Genomic_DNA"/>
</dbReference>
<evidence type="ECO:0000313" key="3">
    <source>
        <dbReference type="Proteomes" id="UP001497512"/>
    </source>
</evidence>
<keyword evidence="3" id="KW-1185">Reference proteome</keyword>
<sequence>MILAWYMLTQMLVPTHTSLFIFELEHEWKNWVGWSWARLHCHFFWLRGLRQQHYESLDMEGFIQCTGLPKIVTFTPACRHLGCLTRFRGEKTMDALVEWAATSLLKLPCILYYGAKGLMTDVIQKTGLHKVKVIVFSNTSERATPYIRLAASK</sequence>
<proteinExistence type="predicted"/>